<dbReference type="Gramene" id="Psat07G0085800-T1">
    <property type="protein sequence ID" value="KAI5383636.1"/>
    <property type="gene ID" value="KIW84_070858"/>
</dbReference>
<dbReference type="SMART" id="SM00501">
    <property type="entry name" value="BRIGHT"/>
    <property type="match status" value="1"/>
</dbReference>
<dbReference type="InterPro" id="IPR036431">
    <property type="entry name" value="ARID_dom_sf"/>
</dbReference>
<evidence type="ECO:0000256" key="1">
    <source>
        <dbReference type="ARBA" id="ARBA00023242"/>
    </source>
</evidence>
<dbReference type="InterPro" id="IPR001606">
    <property type="entry name" value="ARID_dom"/>
</dbReference>
<organism evidence="4 5">
    <name type="scientific">Pisum sativum</name>
    <name type="common">Garden pea</name>
    <name type="synonym">Lathyrus oleraceus</name>
    <dbReference type="NCBI Taxonomy" id="3888"/>
    <lineage>
        <taxon>Eukaryota</taxon>
        <taxon>Viridiplantae</taxon>
        <taxon>Streptophyta</taxon>
        <taxon>Embryophyta</taxon>
        <taxon>Tracheophyta</taxon>
        <taxon>Spermatophyta</taxon>
        <taxon>Magnoliopsida</taxon>
        <taxon>eudicotyledons</taxon>
        <taxon>Gunneridae</taxon>
        <taxon>Pentapetalae</taxon>
        <taxon>rosids</taxon>
        <taxon>fabids</taxon>
        <taxon>Fabales</taxon>
        <taxon>Fabaceae</taxon>
        <taxon>Papilionoideae</taxon>
        <taxon>50 kb inversion clade</taxon>
        <taxon>NPAAA clade</taxon>
        <taxon>Hologalegina</taxon>
        <taxon>IRL clade</taxon>
        <taxon>Fabeae</taxon>
        <taxon>Lathyrus</taxon>
    </lineage>
</organism>
<protein>
    <recommendedName>
        <fullName evidence="3">ARID domain-containing protein</fullName>
    </recommendedName>
</protein>
<feature type="domain" description="ARID" evidence="3">
    <location>
        <begin position="38"/>
        <end position="131"/>
    </location>
</feature>
<dbReference type="SUPFAM" id="SSF46774">
    <property type="entry name" value="ARID-like"/>
    <property type="match status" value="1"/>
</dbReference>
<dbReference type="Gene3D" id="1.10.150.60">
    <property type="entry name" value="ARID DNA-binding domain"/>
    <property type="match status" value="1"/>
</dbReference>
<gene>
    <name evidence="4" type="ORF">KIW84_070858</name>
</gene>
<dbReference type="AlphaFoldDB" id="A0A9D4VHH6"/>
<name>A0A9D4VHH6_PEA</name>
<sequence length="557" mass="63600">MANESSLDRVEAETFTDFHGNSSCLVEDRVDSTDHDKTKQKSLFCQFFPVYLKESCSRGNVRHLPVMLGDGQLLDLYQLFSLVKKNGGYDVVSRKGLWDSVIVELGLNLHVLASVKLIYDRYLNDFEGWLSKTNPKIDGNVDEEKFCNTDDVLRVEISAEKFHSSKRKRESLSEMITWMRDIAKHPFDPAAQPLPEPSKWKGCKGGQNFFVQMLKARDVLLVRKHSKPNSGSSSQKVKMHPAMYEDPVALGHQGTKKLRCSERIPIALKSRCSCCNSYPGNGNNCPLEKTASKPGVTGKKKSTAKPDVAGKKKSKPSWDDLHETLVSIGHRFQVEVPEWTGVASESDSKWLGTQVWPVKDDDLKATTESDLAGRGRRGKCSCNVQGSVDCVRFHIAENRMKLKHELGYVFYQCGFDRTGEGVSLQWTAEEEKKFKDFMMLNIPSEKKAFWINFWKNTFDDFQLKTRKDMLNYYFNVYLIQQRSYQNRVTPTDVDSDDDGDEFGSFCDGFGRRAIKHPSMEFMECSENTQCFDFELVIQFSFCFLHNQESIPSLGNFW</sequence>
<dbReference type="CDD" id="cd16100">
    <property type="entry name" value="ARID"/>
    <property type="match status" value="1"/>
</dbReference>
<dbReference type="SMART" id="SM01189">
    <property type="entry name" value="ELM2"/>
    <property type="match status" value="1"/>
</dbReference>
<proteinExistence type="predicted"/>
<dbReference type="InterPro" id="IPR000949">
    <property type="entry name" value="ELM2_dom"/>
</dbReference>
<keyword evidence="1" id="KW-0539">Nucleus</keyword>
<dbReference type="PANTHER" id="PTHR46410:SF18">
    <property type="entry name" value="AT-RICH INTERACTIVE DOMAIN-CONTAINING PROTEIN 2"/>
    <property type="match status" value="1"/>
</dbReference>
<reference evidence="4 5" key="1">
    <citation type="journal article" date="2022" name="Nat. Genet.">
        <title>Improved pea reference genome and pan-genome highlight genomic features and evolutionary characteristics.</title>
        <authorList>
            <person name="Yang T."/>
            <person name="Liu R."/>
            <person name="Luo Y."/>
            <person name="Hu S."/>
            <person name="Wang D."/>
            <person name="Wang C."/>
            <person name="Pandey M.K."/>
            <person name="Ge S."/>
            <person name="Xu Q."/>
            <person name="Li N."/>
            <person name="Li G."/>
            <person name="Huang Y."/>
            <person name="Saxena R.K."/>
            <person name="Ji Y."/>
            <person name="Li M."/>
            <person name="Yan X."/>
            <person name="He Y."/>
            <person name="Liu Y."/>
            <person name="Wang X."/>
            <person name="Xiang C."/>
            <person name="Varshney R.K."/>
            <person name="Ding H."/>
            <person name="Gao S."/>
            <person name="Zong X."/>
        </authorList>
    </citation>
    <scope>NUCLEOTIDE SEQUENCE [LARGE SCALE GENOMIC DNA]</scope>
    <source>
        <strain evidence="4 5">cv. Zhongwan 6</strain>
    </source>
</reference>
<dbReference type="Pfam" id="PF01388">
    <property type="entry name" value="ARID"/>
    <property type="match status" value="1"/>
</dbReference>
<feature type="region of interest" description="Disordered" evidence="2">
    <location>
        <begin position="285"/>
        <end position="316"/>
    </location>
</feature>
<keyword evidence="5" id="KW-1185">Reference proteome</keyword>
<dbReference type="PANTHER" id="PTHR46410">
    <property type="entry name" value="AT-RICH INTERACTIVE DOMAIN-CONTAINING PROTEIN 2"/>
    <property type="match status" value="1"/>
</dbReference>
<dbReference type="SMART" id="SM01014">
    <property type="entry name" value="ARID"/>
    <property type="match status" value="1"/>
</dbReference>
<dbReference type="GO" id="GO:0003677">
    <property type="term" value="F:DNA binding"/>
    <property type="evidence" value="ECO:0007669"/>
    <property type="project" value="InterPro"/>
</dbReference>
<evidence type="ECO:0000313" key="4">
    <source>
        <dbReference type="EMBL" id="KAI5383636.1"/>
    </source>
</evidence>
<evidence type="ECO:0000256" key="2">
    <source>
        <dbReference type="SAM" id="MobiDB-lite"/>
    </source>
</evidence>
<dbReference type="Proteomes" id="UP001058974">
    <property type="component" value="Chromosome 7"/>
</dbReference>
<dbReference type="EMBL" id="JAMSHJ010000007">
    <property type="protein sequence ID" value="KAI5383636.1"/>
    <property type="molecule type" value="Genomic_DNA"/>
</dbReference>
<evidence type="ECO:0000259" key="3">
    <source>
        <dbReference type="PROSITE" id="PS51011"/>
    </source>
</evidence>
<accession>A0A9D4VHH6</accession>
<evidence type="ECO:0000313" key="5">
    <source>
        <dbReference type="Proteomes" id="UP001058974"/>
    </source>
</evidence>
<comment type="caution">
    <text evidence="4">The sequence shown here is derived from an EMBL/GenBank/DDBJ whole genome shotgun (WGS) entry which is preliminary data.</text>
</comment>
<dbReference type="PROSITE" id="PS51011">
    <property type="entry name" value="ARID"/>
    <property type="match status" value="1"/>
</dbReference>